<dbReference type="Proteomes" id="UP001352852">
    <property type="component" value="Unassembled WGS sequence"/>
</dbReference>
<gene>
    <name evidence="2" type="ORF">CHARACLAT_032086</name>
</gene>
<evidence type="ECO:0000256" key="1">
    <source>
        <dbReference type="SAM" id="MobiDB-lite"/>
    </source>
</evidence>
<protein>
    <submittedName>
        <fullName evidence="2">Uncharacterized protein</fullName>
    </submittedName>
</protein>
<accession>A0ABU7DLR4</accession>
<comment type="caution">
    <text evidence="2">The sequence shown here is derived from an EMBL/GenBank/DDBJ whole genome shotgun (WGS) entry which is preliminary data.</text>
</comment>
<sequence length="135" mass="15323">MGFLLSGHQWLLVGHRSLNHLQNKEKLCFLKSEDVERLSPNDCWKQEETEQLSMCCRENSILFDTSKTKEVINDFRRKKENKYLFTVHGKIFVGRSGEGGRLLLPQSSSQEGPDRKKGPAGDSWFPLIGISLGAS</sequence>
<dbReference type="EMBL" id="JAHUTJ010030109">
    <property type="protein sequence ID" value="MED6275974.1"/>
    <property type="molecule type" value="Genomic_DNA"/>
</dbReference>
<organism evidence="2 3">
    <name type="scientific">Characodon lateralis</name>
    <dbReference type="NCBI Taxonomy" id="208331"/>
    <lineage>
        <taxon>Eukaryota</taxon>
        <taxon>Metazoa</taxon>
        <taxon>Chordata</taxon>
        <taxon>Craniata</taxon>
        <taxon>Vertebrata</taxon>
        <taxon>Euteleostomi</taxon>
        <taxon>Actinopterygii</taxon>
        <taxon>Neopterygii</taxon>
        <taxon>Teleostei</taxon>
        <taxon>Neoteleostei</taxon>
        <taxon>Acanthomorphata</taxon>
        <taxon>Ovalentaria</taxon>
        <taxon>Atherinomorphae</taxon>
        <taxon>Cyprinodontiformes</taxon>
        <taxon>Goodeidae</taxon>
        <taxon>Characodon</taxon>
    </lineage>
</organism>
<evidence type="ECO:0000313" key="3">
    <source>
        <dbReference type="Proteomes" id="UP001352852"/>
    </source>
</evidence>
<reference evidence="2 3" key="1">
    <citation type="submission" date="2021-06" db="EMBL/GenBank/DDBJ databases">
        <authorList>
            <person name="Palmer J.M."/>
        </authorList>
    </citation>
    <scope>NUCLEOTIDE SEQUENCE [LARGE SCALE GENOMIC DNA]</scope>
    <source>
        <strain evidence="2 3">CL_MEX2019</strain>
        <tissue evidence="2">Muscle</tissue>
    </source>
</reference>
<feature type="region of interest" description="Disordered" evidence="1">
    <location>
        <begin position="96"/>
        <end position="123"/>
    </location>
</feature>
<evidence type="ECO:0000313" key="2">
    <source>
        <dbReference type="EMBL" id="MED6275974.1"/>
    </source>
</evidence>
<keyword evidence="3" id="KW-1185">Reference proteome</keyword>
<name>A0ABU7DLR4_9TELE</name>
<proteinExistence type="predicted"/>